<name>A0A4P6FMA6_9MICO</name>
<evidence type="ECO:0000256" key="2">
    <source>
        <dbReference type="ARBA" id="ARBA00022448"/>
    </source>
</evidence>
<evidence type="ECO:0000259" key="5">
    <source>
        <dbReference type="Pfam" id="PF12849"/>
    </source>
</evidence>
<dbReference type="OrthoDB" id="9801510at2"/>
<accession>A0A4P6FMA6</accession>
<dbReference type="InterPro" id="IPR050962">
    <property type="entry name" value="Phosphate-bind_PstS"/>
</dbReference>
<dbReference type="Pfam" id="PF12849">
    <property type="entry name" value="PBP_like_2"/>
    <property type="match status" value="1"/>
</dbReference>
<sequence>MAVALAPLAGCGTVDPTAQALGTDAAPTLTGTFQGSGATSQQKAMEAWIAGFTAKHPDVTLTYDGVGSGAGRKAFLSGEATFGTSDVALSDEEMAASGAACDGGNAIDLPVYISPIAVAFNVPGVTSLHLSSTTVAGLLGGDITSWDDDAVAADNPGVALPALRVVPVHRSESSGTTENFTDWLHATAPRAWPYDAASSWPLPGGTAAEGTGGVVAAVAATPGAVTYADASQVGTLGTASIRVGDQWVASSAAGAAGAAAVSPRDPSRYEDDLSYDLDRTATNPNVYPLVLVSYLVVCSRYADRAEGEVVKEFVDYVASDEGQSIGTTAAGSAPLSPAQQEWLRSTANDIFLVPAAGS</sequence>
<evidence type="ECO:0000256" key="4">
    <source>
        <dbReference type="PIRNR" id="PIRNR002756"/>
    </source>
</evidence>
<dbReference type="AlphaFoldDB" id="A0A4P6FMA6"/>
<comment type="similarity">
    <text evidence="1 4">Belongs to the PstS family.</text>
</comment>
<dbReference type="Proteomes" id="UP000292118">
    <property type="component" value="Chromosome"/>
</dbReference>
<evidence type="ECO:0000313" key="6">
    <source>
        <dbReference type="EMBL" id="QAY71748.1"/>
    </source>
</evidence>
<dbReference type="KEGG" id="xya:ET471_05515"/>
<dbReference type="PIRSF" id="PIRSF002756">
    <property type="entry name" value="PstS"/>
    <property type="match status" value="1"/>
</dbReference>
<dbReference type="PANTHER" id="PTHR42996">
    <property type="entry name" value="PHOSPHATE-BINDING PROTEIN PSTS"/>
    <property type="match status" value="1"/>
</dbReference>
<dbReference type="CDD" id="cd13565">
    <property type="entry name" value="PBP2_PstS"/>
    <property type="match status" value="1"/>
</dbReference>
<keyword evidence="7" id="KW-1185">Reference proteome</keyword>
<dbReference type="GO" id="GO:0043190">
    <property type="term" value="C:ATP-binding cassette (ABC) transporter complex"/>
    <property type="evidence" value="ECO:0007669"/>
    <property type="project" value="InterPro"/>
</dbReference>
<dbReference type="PANTHER" id="PTHR42996:SF1">
    <property type="entry name" value="PHOSPHATE-BINDING PROTEIN PSTS"/>
    <property type="match status" value="1"/>
</dbReference>
<keyword evidence="2 4" id="KW-0813">Transport</keyword>
<dbReference type="SUPFAM" id="SSF53850">
    <property type="entry name" value="Periplasmic binding protein-like II"/>
    <property type="match status" value="1"/>
</dbReference>
<dbReference type="InterPro" id="IPR024370">
    <property type="entry name" value="PBP_domain"/>
</dbReference>
<protein>
    <recommendedName>
        <fullName evidence="4">Phosphate-binding protein</fullName>
    </recommendedName>
</protein>
<organism evidence="6 7">
    <name type="scientific">Xylanimonas protaetiae</name>
    <dbReference type="NCBI Taxonomy" id="2509457"/>
    <lineage>
        <taxon>Bacteria</taxon>
        <taxon>Bacillati</taxon>
        <taxon>Actinomycetota</taxon>
        <taxon>Actinomycetes</taxon>
        <taxon>Micrococcales</taxon>
        <taxon>Promicromonosporaceae</taxon>
        <taxon>Xylanimonas</taxon>
    </lineage>
</organism>
<evidence type="ECO:0000256" key="3">
    <source>
        <dbReference type="ARBA" id="ARBA00022592"/>
    </source>
</evidence>
<reference evidence="6 7" key="1">
    <citation type="submission" date="2019-01" db="EMBL/GenBank/DDBJ databases">
        <title>Genome sequencing of strain FW10M-9.</title>
        <authorList>
            <person name="Heo J."/>
            <person name="Kim S.-J."/>
            <person name="Kim J.-S."/>
            <person name="Hong S.-B."/>
            <person name="Kwon S.-W."/>
        </authorList>
    </citation>
    <scope>NUCLEOTIDE SEQUENCE [LARGE SCALE GENOMIC DNA]</scope>
    <source>
        <strain evidence="6 7">FW10M-9</strain>
    </source>
</reference>
<evidence type="ECO:0000256" key="1">
    <source>
        <dbReference type="ARBA" id="ARBA00008725"/>
    </source>
</evidence>
<dbReference type="EMBL" id="CP035493">
    <property type="protein sequence ID" value="QAY71748.1"/>
    <property type="molecule type" value="Genomic_DNA"/>
</dbReference>
<feature type="domain" description="PBP" evidence="5">
    <location>
        <begin position="24"/>
        <end position="321"/>
    </location>
</feature>
<dbReference type="GO" id="GO:0042301">
    <property type="term" value="F:phosphate ion binding"/>
    <property type="evidence" value="ECO:0007669"/>
    <property type="project" value="InterPro"/>
</dbReference>
<evidence type="ECO:0000313" key="7">
    <source>
        <dbReference type="Proteomes" id="UP000292118"/>
    </source>
</evidence>
<proteinExistence type="inferred from homology"/>
<dbReference type="InterPro" id="IPR005673">
    <property type="entry name" value="ABC_phos-bd_PstS"/>
</dbReference>
<gene>
    <name evidence="6" type="ORF">ET471_05515</name>
</gene>
<keyword evidence="3 4" id="KW-0592">Phosphate transport</keyword>
<dbReference type="Gene3D" id="3.40.190.10">
    <property type="entry name" value="Periplasmic binding protein-like II"/>
    <property type="match status" value="2"/>
</dbReference>
<dbReference type="GO" id="GO:0035435">
    <property type="term" value="P:phosphate ion transmembrane transport"/>
    <property type="evidence" value="ECO:0007669"/>
    <property type="project" value="InterPro"/>
</dbReference>